<dbReference type="AlphaFoldDB" id="A0A6F8Y795"/>
<dbReference type="KEGG" id="pfla:Pflav_084040"/>
<feature type="domain" description="Glycosyltransferase 2-like" evidence="1">
    <location>
        <begin position="278"/>
        <end position="464"/>
    </location>
</feature>
<dbReference type="PANTHER" id="PTHR43179:SF7">
    <property type="entry name" value="RHAMNOSYLTRANSFERASE WBBL"/>
    <property type="match status" value="1"/>
</dbReference>
<proteinExistence type="predicted"/>
<evidence type="ECO:0000313" key="3">
    <source>
        <dbReference type="Proteomes" id="UP000502508"/>
    </source>
</evidence>
<dbReference type="EMBL" id="AP022870">
    <property type="protein sequence ID" value="BCB81994.1"/>
    <property type="molecule type" value="Genomic_DNA"/>
</dbReference>
<dbReference type="Proteomes" id="UP000502508">
    <property type="component" value="Chromosome"/>
</dbReference>
<sequence>MTVSVVIAAHNESAVISRCLSALREGGADLDITVVTNGCTDDTAEVARQHAGVRVVELAEAGKAGALNAGDAVAASFPRVYLDADMTLTGAQIHVIVGALDMPGVLASTAVRRMVTRGSAVPVKGYYAINNRLPLFRNALFGRGVIALSKEGRDRFESFPGVIADDLFLDSLFAPAKSARCRRWSPGSPRRATPATWSAGWPGCAPATAPCATSPPAPVRPKTRPGCATWPCRARGWPGGGLLRRDHRGGRDARAAGHRLGPRRVVPAGGRRMTPTVSVLMVSYRTRDLTVRALSALRESCPGTTFETIVVDNASGDGSADAIRAAVPTATVEELPENVGFGRAMNRAAQHARGDWLLLVNPDTEPDGDVVSALVAYATAHPEHGIYTGRTLHPDGTDDMRSCFALPTLRQYVAFALGLSTLGRRFRRLGPLFNPEELPGYDRTTAREVPAVSGCLMLIRRDLFTALGGFTPDYFMYSEDIDLCVRARERGARPVLVPEARLLHLGGASAGTSSRKIVMLLRGKCTFVRLRWTPGRAATARTLIAAGVGLRGGLAAMLGRKSPWREVWSARRVWLAGWPAQATEPALTRDSAPTA</sequence>
<dbReference type="CDD" id="cd04186">
    <property type="entry name" value="GT_2_like_c"/>
    <property type="match status" value="1"/>
</dbReference>
<dbReference type="PANTHER" id="PTHR43179">
    <property type="entry name" value="RHAMNOSYLTRANSFERASE WBBL"/>
    <property type="match status" value="1"/>
</dbReference>
<reference evidence="2 3" key="1">
    <citation type="submission" date="2020-03" db="EMBL/GenBank/DDBJ databases">
        <title>Whole genome shotgun sequence of Phytohabitans flavus NBRC 107702.</title>
        <authorList>
            <person name="Komaki H."/>
            <person name="Tamura T."/>
        </authorList>
    </citation>
    <scope>NUCLEOTIDE SEQUENCE [LARGE SCALE GENOMIC DNA]</scope>
    <source>
        <strain evidence="2 3">NBRC 107702</strain>
    </source>
</reference>
<dbReference type="InterPro" id="IPR029044">
    <property type="entry name" value="Nucleotide-diphossugar_trans"/>
</dbReference>
<organism evidence="2 3">
    <name type="scientific">Phytohabitans flavus</name>
    <dbReference type="NCBI Taxonomy" id="1076124"/>
    <lineage>
        <taxon>Bacteria</taxon>
        <taxon>Bacillati</taxon>
        <taxon>Actinomycetota</taxon>
        <taxon>Actinomycetes</taxon>
        <taxon>Micromonosporales</taxon>
        <taxon>Micromonosporaceae</taxon>
    </lineage>
</organism>
<accession>A0A6F8Y795</accession>
<evidence type="ECO:0000259" key="1">
    <source>
        <dbReference type="Pfam" id="PF00535"/>
    </source>
</evidence>
<gene>
    <name evidence="2" type="ORF">Pflav_084040</name>
</gene>
<keyword evidence="3" id="KW-1185">Reference proteome</keyword>
<dbReference type="RefSeq" id="WP_197938860.1">
    <property type="nucleotide sequence ID" value="NZ_AP022870.1"/>
</dbReference>
<dbReference type="Gene3D" id="3.90.550.10">
    <property type="entry name" value="Spore Coat Polysaccharide Biosynthesis Protein SpsA, Chain A"/>
    <property type="match status" value="2"/>
</dbReference>
<reference evidence="2 3" key="2">
    <citation type="submission" date="2020-03" db="EMBL/GenBank/DDBJ databases">
        <authorList>
            <person name="Ichikawa N."/>
            <person name="Kimura A."/>
            <person name="Kitahashi Y."/>
            <person name="Uohara A."/>
        </authorList>
    </citation>
    <scope>NUCLEOTIDE SEQUENCE [LARGE SCALE GENOMIC DNA]</scope>
    <source>
        <strain evidence="2 3">NBRC 107702</strain>
    </source>
</reference>
<dbReference type="SUPFAM" id="SSF53448">
    <property type="entry name" value="Nucleotide-diphospho-sugar transferases"/>
    <property type="match status" value="2"/>
</dbReference>
<evidence type="ECO:0000313" key="2">
    <source>
        <dbReference type="EMBL" id="BCB81994.1"/>
    </source>
</evidence>
<dbReference type="InterPro" id="IPR001173">
    <property type="entry name" value="Glyco_trans_2-like"/>
</dbReference>
<feature type="domain" description="Glycosyltransferase 2-like" evidence="1">
    <location>
        <begin position="4"/>
        <end position="115"/>
    </location>
</feature>
<name>A0A6F8Y795_9ACTN</name>
<dbReference type="Pfam" id="PF00535">
    <property type="entry name" value="Glycos_transf_2"/>
    <property type="match status" value="2"/>
</dbReference>
<protein>
    <recommendedName>
        <fullName evidence="1">Glycosyltransferase 2-like domain-containing protein</fullName>
    </recommendedName>
</protein>